<gene>
    <name evidence="1" type="ORF">ABE41_005585</name>
</gene>
<dbReference type="InterPro" id="IPR014710">
    <property type="entry name" value="RmlC-like_jellyroll"/>
</dbReference>
<accession>A0A1B1Z202</accession>
<dbReference type="InterPro" id="IPR011051">
    <property type="entry name" value="RmlC_Cupin_sf"/>
</dbReference>
<dbReference type="OrthoDB" id="3782397at2"/>
<dbReference type="AlphaFoldDB" id="A0A1B1Z202"/>
<dbReference type="Gene3D" id="2.60.120.10">
    <property type="entry name" value="Jelly Rolls"/>
    <property type="match status" value="1"/>
</dbReference>
<evidence type="ECO:0000313" key="1">
    <source>
        <dbReference type="EMBL" id="ANX11472.1"/>
    </source>
</evidence>
<sequence>MKIFDFSKEVGKHITRFDSDFVMSHIMVTDKPANIGCMHLDKDGIIGYHQAVVPQLLLVVSGEGFVRGEDEAIYPIKAGEAAFWVKDEFHETTTKTGLTAIVIESEKLDPASFMTEKKLTDCSS</sequence>
<dbReference type="RefSeq" id="WP_066287335.1">
    <property type="nucleotide sequence ID" value="NZ_CP016761.1"/>
</dbReference>
<dbReference type="SUPFAM" id="SSF51182">
    <property type="entry name" value="RmlC-like cupins"/>
    <property type="match status" value="1"/>
</dbReference>
<protein>
    <submittedName>
        <fullName evidence="1">Cupin</fullName>
    </submittedName>
</protein>
<proteinExistence type="predicted"/>
<dbReference type="STRING" id="255247.ABE41_005585"/>
<keyword evidence="2" id="KW-1185">Reference proteome</keyword>
<evidence type="ECO:0000313" key="2">
    <source>
        <dbReference type="Proteomes" id="UP000077412"/>
    </source>
</evidence>
<dbReference type="KEGG" id="far:ABE41_005585"/>
<dbReference type="EMBL" id="CP016761">
    <property type="protein sequence ID" value="ANX11472.1"/>
    <property type="molecule type" value="Genomic_DNA"/>
</dbReference>
<reference evidence="1 2" key="1">
    <citation type="submission" date="2016-08" db="EMBL/GenBank/DDBJ databases">
        <title>Complete genome sequence of Fictibacillus arsenicus G25-54, a strain with toxicity to nematodes and a potential arsenic-resistance activity.</title>
        <authorList>
            <person name="Zheng Z."/>
        </authorList>
    </citation>
    <scope>NUCLEOTIDE SEQUENCE [LARGE SCALE GENOMIC DNA]</scope>
    <source>
        <strain evidence="1 2">G25-54</strain>
    </source>
</reference>
<name>A0A1B1Z202_9BACL</name>
<organism evidence="1 2">
    <name type="scientific">Fictibacillus arsenicus</name>
    <dbReference type="NCBI Taxonomy" id="255247"/>
    <lineage>
        <taxon>Bacteria</taxon>
        <taxon>Bacillati</taxon>
        <taxon>Bacillota</taxon>
        <taxon>Bacilli</taxon>
        <taxon>Bacillales</taxon>
        <taxon>Fictibacillaceae</taxon>
        <taxon>Fictibacillus</taxon>
    </lineage>
</organism>
<dbReference type="Proteomes" id="UP000077412">
    <property type="component" value="Chromosome"/>
</dbReference>